<dbReference type="InterPro" id="IPR017860">
    <property type="entry name" value="Peptidase_M22_CS"/>
</dbReference>
<feature type="binding site" evidence="6">
    <location>
        <position position="167"/>
    </location>
    <ligand>
        <name>substrate</name>
    </ligand>
</feature>
<dbReference type="InterPro" id="IPR017861">
    <property type="entry name" value="KAE1/TsaD"/>
</dbReference>
<dbReference type="GO" id="GO:0061711">
    <property type="term" value="F:tRNA N(6)-L-threonylcarbamoyladenine synthase activity"/>
    <property type="evidence" value="ECO:0007669"/>
    <property type="project" value="UniProtKB-EC"/>
</dbReference>
<comment type="caution">
    <text evidence="8">The sequence shown here is derived from an EMBL/GenBank/DDBJ whole genome shotgun (WGS) entry which is preliminary data.</text>
</comment>
<feature type="binding site" evidence="6">
    <location>
        <position position="181"/>
    </location>
    <ligand>
        <name>substrate</name>
    </ligand>
</feature>
<dbReference type="PROSITE" id="PS01016">
    <property type="entry name" value="GLYCOPROTEASE"/>
    <property type="match status" value="1"/>
</dbReference>
<comment type="catalytic activity">
    <reaction evidence="5 6">
        <text>L-threonylcarbamoyladenylate + adenosine(37) in tRNA = N(6)-L-threonylcarbamoyladenosine(37) in tRNA + AMP + H(+)</text>
        <dbReference type="Rhea" id="RHEA:37059"/>
        <dbReference type="Rhea" id="RHEA-COMP:10162"/>
        <dbReference type="Rhea" id="RHEA-COMP:10163"/>
        <dbReference type="ChEBI" id="CHEBI:15378"/>
        <dbReference type="ChEBI" id="CHEBI:73682"/>
        <dbReference type="ChEBI" id="CHEBI:74411"/>
        <dbReference type="ChEBI" id="CHEBI:74418"/>
        <dbReference type="ChEBI" id="CHEBI:456215"/>
        <dbReference type="EC" id="2.3.1.234"/>
    </reaction>
</comment>
<feature type="domain" description="Gcp-like" evidence="7">
    <location>
        <begin position="26"/>
        <end position="315"/>
    </location>
</feature>
<dbReference type="EMBL" id="DSDM01000107">
    <property type="protein sequence ID" value="HDQ88855.1"/>
    <property type="molecule type" value="Genomic_DNA"/>
</dbReference>
<dbReference type="SUPFAM" id="SSF53067">
    <property type="entry name" value="Actin-like ATPase domain"/>
    <property type="match status" value="1"/>
</dbReference>
<evidence type="ECO:0000256" key="3">
    <source>
        <dbReference type="ARBA" id="ARBA00022723"/>
    </source>
</evidence>
<dbReference type="AlphaFoldDB" id="A0A7C1HJ48"/>
<comment type="subcellular location">
    <subcellularLocation>
        <location evidence="6">Cytoplasm</location>
    </subcellularLocation>
</comment>
<dbReference type="Gene3D" id="3.30.420.40">
    <property type="match status" value="2"/>
</dbReference>
<reference evidence="8" key="1">
    <citation type="journal article" date="2020" name="mSystems">
        <title>Genome- and Community-Level Interaction Insights into Carbon Utilization and Element Cycling Functions of Hydrothermarchaeota in Hydrothermal Sediment.</title>
        <authorList>
            <person name="Zhou Z."/>
            <person name="Liu Y."/>
            <person name="Xu W."/>
            <person name="Pan J."/>
            <person name="Luo Z.H."/>
            <person name="Li M."/>
        </authorList>
    </citation>
    <scope>NUCLEOTIDE SEQUENCE [LARGE SCALE GENOMIC DNA]</scope>
    <source>
        <strain evidence="8">SpSt-1219</strain>
    </source>
</reference>
<comment type="cofactor">
    <cofactor evidence="6">
        <name>Fe(2+)</name>
        <dbReference type="ChEBI" id="CHEBI:29033"/>
    </cofactor>
    <text evidence="6">Binds 1 Fe(2+) ion per subunit.</text>
</comment>
<dbReference type="GO" id="GO:0005506">
    <property type="term" value="F:iron ion binding"/>
    <property type="evidence" value="ECO:0007669"/>
    <property type="project" value="UniProtKB-UniRule"/>
</dbReference>
<feature type="binding site" evidence="6">
    <location>
        <position position="282"/>
    </location>
    <ligand>
        <name>substrate</name>
    </ligand>
</feature>
<evidence type="ECO:0000259" key="7">
    <source>
        <dbReference type="Pfam" id="PF00814"/>
    </source>
</evidence>
<dbReference type="InterPro" id="IPR000905">
    <property type="entry name" value="Gcp-like_dom"/>
</dbReference>
<evidence type="ECO:0000256" key="4">
    <source>
        <dbReference type="ARBA" id="ARBA00023315"/>
    </source>
</evidence>
<gene>
    <name evidence="6 8" type="primary">tsaD</name>
    <name evidence="8" type="ORF">ENN92_01780</name>
</gene>
<dbReference type="HAMAP" id="MF_01445">
    <property type="entry name" value="TsaD"/>
    <property type="match status" value="1"/>
</dbReference>
<protein>
    <recommendedName>
        <fullName evidence="6">tRNA N6-adenosine threonylcarbamoyltransferase</fullName>
        <ecNumber evidence="6">2.3.1.234</ecNumber>
    </recommendedName>
    <alternativeName>
        <fullName evidence="6">N6-L-threonylcarbamoyladenine synthase</fullName>
        <shortName evidence="6">t(6)A synthase</shortName>
    </alternativeName>
    <alternativeName>
        <fullName evidence="6">t(6)A37 threonylcarbamoyladenosine biosynthesis protein TsaD</fullName>
    </alternativeName>
    <alternativeName>
        <fullName evidence="6">tRNA threonylcarbamoyladenosine biosynthesis protein TsaD</fullName>
    </alternativeName>
</protein>
<dbReference type="GO" id="GO:0005737">
    <property type="term" value="C:cytoplasm"/>
    <property type="evidence" value="ECO:0007669"/>
    <property type="project" value="UniProtKB-SubCell"/>
</dbReference>
<comment type="caution">
    <text evidence="6">Lacks conserved residue(s) required for the propagation of feature annotation.</text>
</comment>
<keyword evidence="4 6" id="KW-0012">Acyltransferase</keyword>
<dbReference type="InterPro" id="IPR043129">
    <property type="entry name" value="ATPase_NBD"/>
</dbReference>
<keyword evidence="3 6" id="KW-0479">Metal-binding</keyword>
<dbReference type="PANTHER" id="PTHR11735:SF6">
    <property type="entry name" value="TRNA N6-ADENOSINE THREONYLCARBAMOYLTRANSFERASE, MITOCHONDRIAL"/>
    <property type="match status" value="1"/>
</dbReference>
<proteinExistence type="inferred from homology"/>
<evidence type="ECO:0000256" key="2">
    <source>
        <dbReference type="ARBA" id="ARBA00022694"/>
    </source>
</evidence>
<comment type="function">
    <text evidence="6">Required for the formation of a threonylcarbamoyl group on adenosine at position 37 (t(6)A37) in tRNAs that read codons beginning with adenine. Is involved in the transfer of the threonylcarbamoyl moiety of threonylcarbamoyl-AMP (TC-AMP) to the N6 group of A37, together with TsaE and TsaB. TsaD likely plays a direct catalytic role in this reaction.</text>
</comment>
<evidence type="ECO:0000313" key="8">
    <source>
        <dbReference type="EMBL" id="HDQ88855.1"/>
    </source>
</evidence>
<evidence type="ECO:0000256" key="1">
    <source>
        <dbReference type="ARBA" id="ARBA00022679"/>
    </source>
</evidence>
<dbReference type="PANTHER" id="PTHR11735">
    <property type="entry name" value="TRNA N6-ADENOSINE THREONYLCARBAMOYLTRANSFERASE"/>
    <property type="match status" value="1"/>
</dbReference>
<dbReference type="GO" id="GO:0002949">
    <property type="term" value="P:tRNA threonylcarbamoyladenosine modification"/>
    <property type="evidence" value="ECO:0007669"/>
    <property type="project" value="UniProtKB-UniRule"/>
</dbReference>
<dbReference type="PRINTS" id="PR00789">
    <property type="entry name" value="OSIALOPTASE"/>
</dbReference>
<keyword evidence="6" id="KW-0963">Cytoplasm</keyword>
<dbReference type="InterPro" id="IPR022450">
    <property type="entry name" value="TsaD"/>
</dbReference>
<dbReference type="NCBIfam" id="TIGR03723">
    <property type="entry name" value="T6A_TsaD_YgjD"/>
    <property type="match status" value="1"/>
</dbReference>
<dbReference type="Proteomes" id="UP000886066">
    <property type="component" value="Unassembled WGS sequence"/>
</dbReference>
<accession>A0A7C1HJ48</accession>
<dbReference type="EC" id="2.3.1.234" evidence="6"/>
<dbReference type="Pfam" id="PF00814">
    <property type="entry name" value="TsaD"/>
    <property type="match status" value="1"/>
</dbReference>
<feature type="binding site" evidence="6">
    <location>
        <position position="113"/>
    </location>
    <ligand>
        <name>Fe cation</name>
        <dbReference type="ChEBI" id="CHEBI:24875"/>
    </ligand>
</feature>
<evidence type="ECO:0000256" key="5">
    <source>
        <dbReference type="ARBA" id="ARBA00048117"/>
    </source>
</evidence>
<dbReference type="NCBIfam" id="TIGR00329">
    <property type="entry name" value="gcp_kae1"/>
    <property type="match status" value="1"/>
</dbReference>
<dbReference type="FunFam" id="3.30.420.40:FF:000012">
    <property type="entry name" value="tRNA N6-adenosine threonylcarbamoyltransferase"/>
    <property type="match status" value="1"/>
</dbReference>
<evidence type="ECO:0000256" key="6">
    <source>
        <dbReference type="HAMAP-Rule" id="MF_01445"/>
    </source>
</evidence>
<organism evidence="8">
    <name type="scientific">candidate division WWE3 bacterium</name>
    <dbReference type="NCBI Taxonomy" id="2053526"/>
    <lineage>
        <taxon>Bacteria</taxon>
        <taxon>Katanobacteria</taxon>
    </lineage>
</organism>
<feature type="binding site" evidence="6">
    <location>
        <position position="310"/>
    </location>
    <ligand>
        <name>Fe cation</name>
        <dbReference type="ChEBI" id="CHEBI:24875"/>
    </ligand>
</feature>
<keyword evidence="2 6" id="KW-0819">tRNA processing</keyword>
<keyword evidence="1 6" id="KW-0808">Transferase</keyword>
<comment type="similarity">
    <text evidence="6">Belongs to the KAE1 / TsaD family.</text>
</comment>
<name>A0A7C1HJ48_UNCKA</name>
<sequence>MKILGIETSCDETAASVVEDGVKELAFVVASSKDFHEKTGGVVPEIAARKQVEFMIPVLNQVFSTVPKEDIDAIAVTQGPGLIGSLIVGIEAAKALSLALNKPLIAVNHLVAHFYANFLNYSADAIKFPALVLVVSGGHTDLVLMHSHGNLEHLGSTIDDAAGEAFDKTARILGIGDYLGGVKLSQKAAECKENTLAGTLPRPMLDKDNYDFSFSGLKTATKRVVEKAESGELGDLAEKYSVEALACEFETAVVDVLVGKAIKVARDFNVKSLLLGGGVAANIPLRTRLQNETASLGIPLFLPELRLCGDNASTVASAGFFNQKFVDFEDLSPNPSLTITD</sequence>
<feature type="binding site" evidence="6">
    <location>
        <position position="109"/>
    </location>
    <ligand>
        <name>Fe cation</name>
        <dbReference type="ChEBI" id="CHEBI:24875"/>
    </ligand>
</feature>
<feature type="binding site" evidence="6">
    <location>
        <begin position="134"/>
        <end position="138"/>
    </location>
    <ligand>
        <name>substrate</name>
    </ligand>
</feature>
<keyword evidence="6" id="KW-0408">Iron</keyword>